<dbReference type="InterPro" id="IPR007384">
    <property type="entry name" value="UCP006257"/>
</dbReference>
<gene>
    <name evidence="2" type="ORF">J1777_02810</name>
</gene>
<keyword evidence="3" id="KW-1185">Reference proteome</keyword>
<dbReference type="PANTHER" id="PTHR39586">
    <property type="entry name" value="CYTOPLASMIC PROTEIN-RELATED"/>
    <property type="match status" value="1"/>
</dbReference>
<dbReference type="Gene3D" id="1.20.1440.40">
    <property type="entry name" value="YqcC-like"/>
    <property type="match status" value="1"/>
</dbReference>
<dbReference type="GO" id="GO:0044010">
    <property type="term" value="P:single-species biofilm formation"/>
    <property type="evidence" value="ECO:0007669"/>
    <property type="project" value="TreeGrafter"/>
</dbReference>
<dbReference type="InterPro" id="IPR023376">
    <property type="entry name" value="YqcC-like_dom"/>
</dbReference>
<dbReference type="SUPFAM" id="SSF158452">
    <property type="entry name" value="YqcC-like"/>
    <property type="match status" value="1"/>
</dbReference>
<dbReference type="PIRSF" id="PIRSF006257">
    <property type="entry name" value="UCP006257"/>
    <property type="match status" value="1"/>
</dbReference>
<protein>
    <submittedName>
        <fullName evidence="2">YqcC family protein</fullName>
    </submittedName>
</protein>
<evidence type="ECO:0000259" key="1">
    <source>
        <dbReference type="Pfam" id="PF04287"/>
    </source>
</evidence>
<dbReference type="PANTHER" id="PTHR39586:SF1">
    <property type="entry name" value="CYTOPLASMIC PROTEIN"/>
    <property type="match status" value="1"/>
</dbReference>
<dbReference type="Pfam" id="PF04287">
    <property type="entry name" value="DUF446"/>
    <property type="match status" value="1"/>
</dbReference>
<feature type="domain" description="YqcC-like" evidence="1">
    <location>
        <begin position="8"/>
        <end position="104"/>
    </location>
</feature>
<organism evidence="2 3">
    <name type="scientific">Comamonas denitrificans</name>
    <dbReference type="NCBI Taxonomy" id="117506"/>
    <lineage>
        <taxon>Bacteria</taxon>
        <taxon>Pseudomonadati</taxon>
        <taxon>Pseudomonadota</taxon>
        <taxon>Betaproteobacteria</taxon>
        <taxon>Burkholderiales</taxon>
        <taxon>Comamonadaceae</taxon>
        <taxon>Comamonas</taxon>
    </lineage>
</organism>
<evidence type="ECO:0000313" key="3">
    <source>
        <dbReference type="Proteomes" id="UP000664731"/>
    </source>
</evidence>
<reference evidence="2" key="1">
    <citation type="submission" date="2021-03" db="EMBL/GenBank/DDBJ databases">
        <title>Comamonas denitrificans.</title>
        <authorList>
            <person name="Finster K."/>
        </authorList>
    </citation>
    <scope>NUCLEOTIDE SEQUENCE</scope>
    <source>
        <strain evidence="2">MM2021_4</strain>
    </source>
</reference>
<dbReference type="AlphaFoldDB" id="A0A939GYT7"/>
<proteinExistence type="predicted"/>
<sequence>MPTPADLRPLLQALEAAMRAADLWQPQPPPADALASPLPFMVDTLRIEQWLQWVFLPRLHALLDAQAPLPGACSVHPLAEHEWSQRCPGAASQAVLAALLAIDAHLSQPASAGC</sequence>
<dbReference type="Proteomes" id="UP000664731">
    <property type="component" value="Unassembled WGS sequence"/>
</dbReference>
<evidence type="ECO:0000313" key="2">
    <source>
        <dbReference type="EMBL" id="MBO1248770.1"/>
    </source>
</evidence>
<comment type="caution">
    <text evidence="2">The sequence shown here is derived from an EMBL/GenBank/DDBJ whole genome shotgun (WGS) entry which is preliminary data.</text>
</comment>
<dbReference type="EMBL" id="JAFNME010000004">
    <property type="protein sequence ID" value="MBO1248770.1"/>
    <property type="molecule type" value="Genomic_DNA"/>
</dbReference>
<accession>A0A939GYT7</accession>
<name>A0A939GYT7_9BURK</name>
<dbReference type="InterPro" id="IPR036814">
    <property type="entry name" value="YqcC-like_sf"/>
</dbReference>